<protein>
    <recommendedName>
        <fullName evidence="1">PGAP2IP C-terminal nuclease-like domain-containing protein</fullName>
    </recommendedName>
</protein>
<dbReference type="InterPro" id="IPR057315">
    <property type="entry name" value="Exo_endo_phos_PGAP2IP_C"/>
</dbReference>
<accession>A0A815CC19</accession>
<comment type="caution">
    <text evidence="2">The sequence shown here is derived from an EMBL/GenBank/DDBJ whole genome shotgun (WGS) entry which is preliminary data.</text>
</comment>
<organism evidence="2 3">
    <name type="scientific">Rotaria sordida</name>
    <dbReference type="NCBI Taxonomy" id="392033"/>
    <lineage>
        <taxon>Eukaryota</taxon>
        <taxon>Metazoa</taxon>
        <taxon>Spiralia</taxon>
        <taxon>Gnathifera</taxon>
        <taxon>Rotifera</taxon>
        <taxon>Eurotatoria</taxon>
        <taxon>Bdelloidea</taxon>
        <taxon>Philodinida</taxon>
        <taxon>Philodinidae</taxon>
        <taxon>Rotaria</taxon>
    </lineage>
</organism>
<dbReference type="Pfam" id="PF23226">
    <property type="entry name" value="Exo_endo_phos_PGAP2IP"/>
    <property type="match status" value="1"/>
</dbReference>
<name>A0A815CC19_9BILA</name>
<evidence type="ECO:0000313" key="2">
    <source>
        <dbReference type="EMBL" id="CAF1282059.1"/>
    </source>
</evidence>
<evidence type="ECO:0000259" key="1">
    <source>
        <dbReference type="Pfam" id="PF23226"/>
    </source>
</evidence>
<gene>
    <name evidence="2" type="ORF">ZHD862_LOCUS26986</name>
</gene>
<sequence>MNFSIGYARIIRGSLTDREIEMATFKILTSEKFDDHSILVPDPSIVTEQSVLFNSNTNPLVFLGYVTSERFSRDYRRLTSVAKYIDPTDKRSMEEKMNFSIGYARITHGSLTDREIEMATFKIRTSEKFDDHSILVTDPSVVTEQSVLFNSKGHDYFNTHRFHMDRPKYFLARQHQTN</sequence>
<proteinExistence type="predicted"/>
<dbReference type="AlphaFoldDB" id="A0A815CC19"/>
<feature type="domain" description="PGAP2IP C-terminal nuclease-like" evidence="1">
    <location>
        <begin position="51"/>
        <end position="132"/>
    </location>
</feature>
<reference evidence="2" key="1">
    <citation type="submission" date="2021-02" db="EMBL/GenBank/DDBJ databases">
        <authorList>
            <person name="Nowell W R."/>
        </authorList>
    </citation>
    <scope>NUCLEOTIDE SEQUENCE</scope>
</reference>
<dbReference type="EMBL" id="CAJNOT010002080">
    <property type="protein sequence ID" value="CAF1282059.1"/>
    <property type="molecule type" value="Genomic_DNA"/>
</dbReference>
<dbReference type="Proteomes" id="UP000663864">
    <property type="component" value="Unassembled WGS sequence"/>
</dbReference>
<evidence type="ECO:0000313" key="3">
    <source>
        <dbReference type="Proteomes" id="UP000663864"/>
    </source>
</evidence>